<dbReference type="PANTHER" id="PTHR20961:SF5">
    <property type="entry name" value="GLYCOSYLTRANSFERASE-RELATED"/>
    <property type="match status" value="1"/>
</dbReference>
<dbReference type="InterPro" id="IPR049625">
    <property type="entry name" value="Glyco_transf_61_cat"/>
</dbReference>
<evidence type="ECO:0000256" key="1">
    <source>
        <dbReference type="ARBA" id="ARBA00004323"/>
    </source>
</evidence>
<protein>
    <recommendedName>
        <fullName evidence="6">Glycosyltransferase 61 catalytic domain-containing protein</fullName>
    </recommendedName>
</protein>
<dbReference type="InterPro" id="IPR007657">
    <property type="entry name" value="Glycosyltransferase_61"/>
</dbReference>
<keyword evidence="8" id="KW-1185">Reference proteome</keyword>
<accession>A0AAV9FP74</accession>
<keyword evidence="3" id="KW-0328">Glycosyltransferase</keyword>
<feature type="domain" description="Glycosyltransferase 61 catalytic" evidence="6">
    <location>
        <begin position="276"/>
        <end position="381"/>
    </location>
</feature>
<evidence type="ECO:0000313" key="7">
    <source>
        <dbReference type="EMBL" id="KAK1326804.1"/>
    </source>
</evidence>
<evidence type="ECO:0000256" key="5">
    <source>
        <dbReference type="ARBA" id="ARBA00023180"/>
    </source>
</evidence>
<keyword evidence="5" id="KW-0325">Glycoprotein</keyword>
<reference evidence="7" key="1">
    <citation type="journal article" date="2023" name="Nat. Commun.">
        <title>Diploid and tetraploid genomes of Acorus and the evolution of monocots.</title>
        <authorList>
            <person name="Ma L."/>
            <person name="Liu K.W."/>
            <person name="Li Z."/>
            <person name="Hsiao Y.Y."/>
            <person name="Qi Y."/>
            <person name="Fu T."/>
            <person name="Tang G.D."/>
            <person name="Zhang D."/>
            <person name="Sun W.H."/>
            <person name="Liu D.K."/>
            <person name="Li Y."/>
            <person name="Chen G.Z."/>
            <person name="Liu X.D."/>
            <person name="Liao X.Y."/>
            <person name="Jiang Y.T."/>
            <person name="Yu X."/>
            <person name="Hao Y."/>
            <person name="Huang J."/>
            <person name="Zhao X.W."/>
            <person name="Ke S."/>
            <person name="Chen Y.Y."/>
            <person name="Wu W.L."/>
            <person name="Hsu J.L."/>
            <person name="Lin Y.F."/>
            <person name="Huang M.D."/>
            <person name="Li C.Y."/>
            <person name="Huang L."/>
            <person name="Wang Z.W."/>
            <person name="Zhao X."/>
            <person name="Zhong W.Y."/>
            <person name="Peng D.H."/>
            <person name="Ahmad S."/>
            <person name="Lan S."/>
            <person name="Zhang J.S."/>
            <person name="Tsai W.C."/>
            <person name="Van de Peer Y."/>
            <person name="Liu Z.J."/>
        </authorList>
    </citation>
    <scope>NUCLEOTIDE SEQUENCE</scope>
    <source>
        <strain evidence="7">CP</strain>
    </source>
</reference>
<dbReference type="EMBL" id="JAUJYO010000001">
    <property type="protein sequence ID" value="KAK1326804.1"/>
    <property type="molecule type" value="Genomic_DNA"/>
</dbReference>
<comment type="caution">
    <text evidence="7">The sequence shown here is derived from an EMBL/GenBank/DDBJ whole genome shotgun (WGS) entry which is preliminary data.</text>
</comment>
<keyword evidence="4" id="KW-0808">Transferase</keyword>
<comment type="subcellular location">
    <subcellularLocation>
        <location evidence="1">Golgi apparatus membrane</location>
        <topology evidence="1">Single-pass type II membrane protein</topology>
    </subcellularLocation>
</comment>
<dbReference type="Proteomes" id="UP001180020">
    <property type="component" value="Unassembled WGS sequence"/>
</dbReference>
<dbReference type="GO" id="GO:0016763">
    <property type="term" value="F:pentosyltransferase activity"/>
    <property type="evidence" value="ECO:0007669"/>
    <property type="project" value="UniProtKB-ARBA"/>
</dbReference>
<evidence type="ECO:0000259" key="6">
    <source>
        <dbReference type="Pfam" id="PF04577"/>
    </source>
</evidence>
<evidence type="ECO:0000313" key="8">
    <source>
        <dbReference type="Proteomes" id="UP001180020"/>
    </source>
</evidence>
<name>A0AAV9FP74_ACOCL</name>
<gene>
    <name evidence="7" type="ORF">QJS10_CPA01g01398</name>
</gene>
<dbReference type="AlphaFoldDB" id="A0AAV9FP74"/>
<organism evidence="7 8">
    <name type="scientific">Acorus calamus</name>
    <name type="common">Sweet flag</name>
    <dbReference type="NCBI Taxonomy" id="4465"/>
    <lineage>
        <taxon>Eukaryota</taxon>
        <taxon>Viridiplantae</taxon>
        <taxon>Streptophyta</taxon>
        <taxon>Embryophyta</taxon>
        <taxon>Tracheophyta</taxon>
        <taxon>Spermatophyta</taxon>
        <taxon>Magnoliopsida</taxon>
        <taxon>Liliopsida</taxon>
        <taxon>Acoraceae</taxon>
        <taxon>Acorus</taxon>
    </lineage>
</organism>
<evidence type="ECO:0000256" key="4">
    <source>
        <dbReference type="ARBA" id="ARBA00022679"/>
    </source>
</evidence>
<dbReference type="Pfam" id="PF04577">
    <property type="entry name" value="Glyco_transf_61"/>
    <property type="match status" value="1"/>
</dbReference>
<reference evidence="7" key="2">
    <citation type="submission" date="2023-06" db="EMBL/GenBank/DDBJ databases">
        <authorList>
            <person name="Ma L."/>
            <person name="Liu K.-W."/>
            <person name="Li Z."/>
            <person name="Hsiao Y.-Y."/>
            <person name="Qi Y."/>
            <person name="Fu T."/>
            <person name="Tang G."/>
            <person name="Zhang D."/>
            <person name="Sun W.-H."/>
            <person name="Liu D.-K."/>
            <person name="Li Y."/>
            <person name="Chen G.-Z."/>
            <person name="Liu X.-D."/>
            <person name="Liao X.-Y."/>
            <person name="Jiang Y.-T."/>
            <person name="Yu X."/>
            <person name="Hao Y."/>
            <person name="Huang J."/>
            <person name="Zhao X.-W."/>
            <person name="Ke S."/>
            <person name="Chen Y.-Y."/>
            <person name="Wu W.-L."/>
            <person name="Hsu J.-L."/>
            <person name="Lin Y.-F."/>
            <person name="Huang M.-D."/>
            <person name="Li C.-Y."/>
            <person name="Huang L."/>
            <person name="Wang Z.-W."/>
            <person name="Zhao X."/>
            <person name="Zhong W.-Y."/>
            <person name="Peng D.-H."/>
            <person name="Ahmad S."/>
            <person name="Lan S."/>
            <person name="Zhang J.-S."/>
            <person name="Tsai W.-C."/>
            <person name="Van De Peer Y."/>
            <person name="Liu Z.-J."/>
        </authorList>
    </citation>
    <scope>NUCLEOTIDE SEQUENCE</scope>
    <source>
        <strain evidence="7">CP</strain>
        <tissue evidence="7">Leaves</tissue>
    </source>
</reference>
<evidence type="ECO:0000256" key="2">
    <source>
        <dbReference type="ARBA" id="ARBA00004881"/>
    </source>
</evidence>
<dbReference type="GO" id="GO:0000139">
    <property type="term" value="C:Golgi membrane"/>
    <property type="evidence" value="ECO:0007669"/>
    <property type="project" value="UniProtKB-SubCell"/>
</dbReference>
<comment type="pathway">
    <text evidence="2">Glycan metabolism.</text>
</comment>
<sequence>MLVVEDESGEGKLDWEGKMAMPRNVSEAKLDGIVSIVNATSQGGDVSDSVDADPPNVGIIIHENSSVAVAVAGGSPPAQNTSNSHQLESMIHNAKPKHTISCNVSEHRCDICDMVGDVRVQGTSATVLFASSPDTDPSVRNRTWTIRPYARKSDQTVMANVRRVTLKSSPIARPRCDVNHTVPAIVFSDIGYTGNLFHDFTDVHIPLFLTAREFRGEVQFMATGTNQWWLNKYAHVFRALSNYEVLDFDKDARTHCFPRVLVGLRCHKELSIDPALAPYGYTMSDFRAFLRGAYALNRTRADARAPRLLIVARKHTRSFVNLESVVRVVKKAGFEAVTMEAGVTTSVAEVARTVNSCDAMMGVHGAGLTNFLFLPEGATLIQIVPWGGLEGICAIDFGIPASDSNINYFDYNISKEESTLVDIYPSDHVVFNDPRSIHKKGWGAVTEVFLQQNVKLDVRRFRPVLKKAFKSLHG</sequence>
<dbReference type="PANTHER" id="PTHR20961">
    <property type="entry name" value="GLYCOSYLTRANSFERASE"/>
    <property type="match status" value="1"/>
</dbReference>
<proteinExistence type="predicted"/>
<evidence type="ECO:0000256" key="3">
    <source>
        <dbReference type="ARBA" id="ARBA00022676"/>
    </source>
</evidence>